<accession>A0ABU0GIE9</accession>
<dbReference type="PRINTS" id="PR00996">
    <property type="entry name" value="CHERMTFRASE"/>
</dbReference>
<dbReference type="SUPFAM" id="SSF53335">
    <property type="entry name" value="S-adenosyl-L-methionine-dependent methyltransferases"/>
    <property type="match status" value="1"/>
</dbReference>
<keyword evidence="3 8" id="KW-0489">Methyltransferase</keyword>
<feature type="compositionally biased region" description="Pro residues" evidence="6">
    <location>
        <begin position="312"/>
        <end position="321"/>
    </location>
</feature>
<dbReference type="SMART" id="SM00138">
    <property type="entry name" value="MeTrc"/>
    <property type="match status" value="1"/>
</dbReference>
<name>A0ABU0GIE9_9CELL</name>
<feature type="region of interest" description="Disordered" evidence="6">
    <location>
        <begin position="305"/>
        <end position="339"/>
    </location>
</feature>
<dbReference type="Pfam" id="PF01739">
    <property type="entry name" value="CheR"/>
    <property type="match status" value="1"/>
</dbReference>
<reference evidence="8 9" key="1">
    <citation type="submission" date="2023-07" db="EMBL/GenBank/DDBJ databases">
        <title>Sequencing the genomes of 1000 actinobacteria strains.</title>
        <authorList>
            <person name="Klenk H.-P."/>
        </authorList>
    </citation>
    <scope>NUCLEOTIDE SEQUENCE [LARGE SCALE GENOMIC DNA]</scope>
    <source>
        <strain evidence="8 9">DSM 14785</strain>
    </source>
</reference>
<evidence type="ECO:0000313" key="8">
    <source>
        <dbReference type="EMBL" id="MDQ0424659.1"/>
    </source>
</evidence>
<dbReference type="InterPro" id="IPR036804">
    <property type="entry name" value="CheR_N_sf"/>
</dbReference>
<evidence type="ECO:0000256" key="4">
    <source>
        <dbReference type="ARBA" id="ARBA00022679"/>
    </source>
</evidence>
<evidence type="ECO:0000313" key="9">
    <source>
        <dbReference type="Proteomes" id="UP001240250"/>
    </source>
</evidence>
<sequence length="339" mass="36304">MTISHDTFTFVADLVRRRSAILLEPGKEYLVESRLLPLAREAGASGVDQFVAQLRANPSPARTAVVVEALTTNETSWFRDVAPFDALRRHIVPELRAGGLGRLRVWSAACSTGQEAYSIAMTLQEVLVPTVAVEITATDLNEQVLERARSGTYTQLEVNRGLPAPTLVRHFQRHGSGWQVSDELRRWITFRQHNLLDVPPPGGPFDVVFLRNVLIYFDLPTKRAVLERVRAALRPGGYLVLGAAETTIGVHDDYERVVLDRATVYRSAGGRAAAAAPAAAPTTAATATAASLAAARSTLAGVPARPASAAVPPRPVLPTPARPAGSVFAPTSTRGAGLT</sequence>
<dbReference type="RefSeq" id="WP_082740104.1">
    <property type="nucleotide sequence ID" value="NZ_JAUSVM010000001.1"/>
</dbReference>
<dbReference type="InterPro" id="IPR022641">
    <property type="entry name" value="CheR_N"/>
</dbReference>
<evidence type="ECO:0000259" key="7">
    <source>
        <dbReference type="PROSITE" id="PS50123"/>
    </source>
</evidence>
<dbReference type="GO" id="GO:0008983">
    <property type="term" value="F:protein-glutamate O-methyltransferase activity"/>
    <property type="evidence" value="ECO:0007669"/>
    <property type="project" value="UniProtKB-EC"/>
</dbReference>
<dbReference type="PANTHER" id="PTHR24422:SF21">
    <property type="entry name" value="CHEMOTAXIS PROTEIN METHYLTRANSFERASE 1"/>
    <property type="match status" value="1"/>
</dbReference>
<dbReference type="Proteomes" id="UP001240250">
    <property type="component" value="Unassembled WGS sequence"/>
</dbReference>
<feature type="compositionally biased region" description="Polar residues" evidence="6">
    <location>
        <begin position="329"/>
        <end position="339"/>
    </location>
</feature>
<dbReference type="InterPro" id="IPR000780">
    <property type="entry name" value="CheR_MeTrfase"/>
</dbReference>
<dbReference type="GO" id="GO:0032259">
    <property type="term" value="P:methylation"/>
    <property type="evidence" value="ECO:0007669"/>
    <property type="project" value="UniProtKB-KW"/>
</dbReference>
<dbReference type="InterPro" id="IPR022642">
    <property type="entry name" value="CheR_C"/>
</dbReference>
<comment type="catalytic activity">
    <reaction evidence="1">
        <text>L-glutamyl-[protein] + S-adenosyl-L-methionine = [protein]-L-glutamate 5-O-methyl ester + S-adenosyl-L-homocysteine</text>
        <dbReference type="Rhea" id="RHEA:24452"/>
        <dbReference type="Rhea" id="RHEA-COMP:10208"/>
        <dbReference type="Rhea" id="RHEA-COMP:10311"/>
        <dbReference type="ChEBI" id="CHEBI:29973"/>
        <dbReference type="ChEBI" id="CHEBI:57856"/>
        <dbReference type="ChEBI" id="CHEBI:59789"/>
        <dbReference type="ChEBI" id="CHEBI:82795"/>
        <dbReference type="EC" id="2.1.1.80"/>
    </reaction>
</comment>
<protein>
    <recommendedName>
        <fullName evidence="2">protein-glutamate O-methyltransferase</fullName>
        <ecNumber evidence="2">2.1.1.80</ecNumber>
    </recommendedName>
</protein>
<dbReference type="CDD" id="cd02440">
    <property type="entry name" value="AdoMet_MTases"/>
    <property type="match status" value="1"/>
</dbReference>
<evidence type="ECO:0000256" key="6">
    <source>
        <dbReference type="SAM" id="MobiDB-lite"/>
    </source>
</evidence>
<evidence type="ECO:0000256" key="2">
    <source>
        <dbReference type="ARBA" id="ARBA00012534"/>
    </source>
</evidence>
<dbReference type="EMBL" id="JAUSVM010000001">
    <property type="protein sequence ID" value="MDQ0424659.1"/>
    <property type="molecule type" value="Genomic_DNA"/>
</dbReference>
<dbReference type="PANTHER" id="PTHR24422">
    <property type="entry name" value="CHEMOTAXIS PROTEIN METHYLTRANSFERASE"/>
    <property type="match status" value="1"/>
</dbReference>
<comment type="caution">
    <text evidence="8">The sequence shown here is derived from an EMBL/GenBank/DDBJ whole genome shotgun (WGS) entry which is preliminary data.</text>
</comment>
<keyword evidence="5" id="KW-0949">S-adenosyl-L-methionine</keyword>
<proteinExistence type="predicted"/>
<dbReference type="EC" id="2.1.1.80" evidence="2"/>
<dbReference type="Gene3D" id="1.10.155.10">
    <property type="entry name" value="Chemotaxis receptor methyltransferase CheR, N-terminal domain"/>
    <property type="match status" value="1"/>
</dbReference>
<evidence type="ECO:0000256" key="5">
    <source>
        <dbReference type="ARBA" id="ARBA00022691"/>
    </source>
</evidence>
<gene>
    <name evidence="8" type="ORF">JO380_001040</name>
</gene>
<feature type="domain" description="CheR-type methyltransferase" evidence="7">
    <location>
        <begin position="1"/>
        <end position="270"/>
    </location>
</feature>
<organism evidence="8 9">
    <name type="scientific">Cellulomonas iranensis</name>
    <dbReference type="NCBI Taxonomy" id="76862"/>
    <lineage>
        <taxon>Bacteria</taxon>
        <taxon>Bacillati</taxon>
        <taxon>Actinomycetota</taxon>
        <taxon>Actinomycetes</taxon>
        <taxon>Micrococcales</taxon>
        <taxon>Cellulomonadaceae</taxon>
        <taxon>Cellulomonas</taxon>
    </lineage>
</organism>
<dbReference type="InterPro" id="IPR029063">
    <property type="entry name" value="SAM-dependent_MTases_sf"/>
</dbReference>
<dbReference type="Pfam" id="PF03705">
    <property type="entry name" value="CheR_N"/>
    <property type="match status" value="1"/>
</dbReference>
<dbReference type="SUPFAM" id="SSF47757">
    <property type="entry name" value="Chemotaxis receptor methyltransferase CheR, N-terminal domain"/>
    <property type="match status" value="1"/>
</dbReference>
<keyword evidence="4 8" id="KW-0808">Transferase</keyword>
<dbReference type="PROSITE" id="PS50123">
    <property type="entry name" value="CHER"/>
    <property type="match status" value="1"/>
</dbReference>
<dbReference type="InterPro" id="IPR050903">
    <property type="entry name" value="Bact_Chemotaxis_MeTrfase"/>
</dbReference>
<evidence type="ECO:0000256" key="1">
    <source>
        <dbReference type="ARBA" id="ARBA00001541"/>
    </source>
</evidence>
<keyword evidence="9" id="KW-1185">Reference proteome</keyword>
<evidence type="ECO:0000256" key="3">
    <source>
        <dbReference type="ARBA" id="ARBA00022603"/>
    </source>
</evidence>
<dbReference type="Gene3D" id="3.40.50.150">
    <property type="entry name" value="Vaccinia Virus protein VP39"/>
    <property type="match status" value="1"/>
</dbReference>